<evidence type="ECO:0000256" key="1">
    <source>
        <dbReference type="SAM" id="MobiDB-lite"/>
    </source>
</evidence>
<sequence>MSIQPLLPTAYMSLAQSLQKNATSTDATDPLGILSGSADATSSSDPIDLLFGDSTDSSSSSLASFLGSSGDTQSVFDSFTDEAKAVLLQAQEEAQKQTSADGTTNAAGAADAATTTVSNNTANDPLVQALAALLSPSAQAVSWL</sequence>
<gene>
    <name evidence="2" type="ORF">TMPK1_12210</name>
</gene>
<feature type="compositionally biased region" description="Low complexity" evidence="1">
    <location>
        <begin position="100"/>
        <end position="111"/>
    </location>
</feature>
<dbReference type="RefSeq" id="WP_420242085.1">
    <property type="nucleotide sequence ID" value="NZ_BOPV01000001.1"/>
</dbReference>
<name>A0A8S8X8I8_9PROT</name>
<evidence type="ECO:0000313" key="3">
    <source>
        <dbReference type="Proteomes" id="UP000681075"/>
    </source>
</evidence>
<dbReference type="Proteomes" id="UP000681075">
    <property type="component" value="Unassembled WGS sequence"/>
</dbReference>
<feature type="region of interest" description="Disordered" evidence="1">
    <location>
        <begin position="92"/>
        <end position="111"/>
    </location>
</feature>
<dbReference type="EMBL" id="BOPV01000001">
    <property type="protein sequence ID" value="GIL38984.1"/>
    <property type="molecule type" value="Genomic_DNA"/>
</dbReference>
<comment type="caution">
    <text evidence="2">The sequence shown here is derived from an EMBL/GenBank/DDBJ whole genome shotgun (WGS) entry which is preliminary data.</text>
</comment>
<reference evidence="2" key="1">
    <citation type="submission" date="2021-02" db="EMBL/GenBank/DDBJ databases">
        <title>Genome sequence of Rhodospirillales sp. strain TMPK1 isolated from soil.</title>
        <authorList>
            <person name="Nakai R."/>
            <person name="Kusada H."/>
            <person name="Tamaki H."/>
        </authorList>
    </citation>
    <scope>NUCLEOTIDE SEQUENCE</scope>
    <source>
        <strain evidence="2">TMPK1</strain>
    </source>
</reference>
<accession>A0A8S8X8I8</accession>
<dbReference type="AlphaFoldDB" id="A0A8S8X8I8"/>
<protein>
    <submittedName>
        <fullName evidence="2">Uncharacterized protein</fullName>
    </submittedName>
</protein>
<evidence type="ECO:0000313" key="2">
    <source>
        <dbReference type="EMBL" id="GIL38984.1"/>
    </source>
</evidence>
<organism evidence="2 3">
    <name type="scientific">Roseiterribacter gracilis</name>
    <dbReference type="NCBI Taxonomy" id="2812848"/>
    <lineage>
        <taxon>Bacteria</taxon>
        <taxon>Pseudomonadati</taxon>
        <taxon>Pseudomonadota</taxon>
        <taxon>Alphaproteobacteria</taxon>
        <taxon>Rhodospirillales</taxon>
        <taxon>Roseiterribacteraceae</taxon>
        <taxon>Roseiterribacter</taxon>
    </lineage>
</organism>
<keyword evidence="3" id="KW-1185">Reference proteome</keyword>
<proteinExistence type="predicted"/>